<dbReference type="GO" id="GO:0051213">
    <property type="term" value="F:dioxygenase activity"/>
    <property type="evidence" value="ECO:0007669"/>
    <property type="project" value="UniProtKB-KW"/>
</dbReference>
<dbReference type="GO" id="GO:0032451">
    <property type="term" value="F:demethylase activity"/>
    <property type="evidence" value="ECO:0007669"/>
    <property type="project" value="TreeGrafter"/>
</dbReference>
<gene>
    <name evidence="2" type="primary">ALKBH4</name>
    <name evidence="2" type="ORF">g.166766</name>
</gene>
<evidence type="ECO:0000313" key="2">
    <source>
        <dbReference type="EMBL" id="MBY78370.1"/>
    </source>
</evidence>
<dbReference type="EMBL" id="GGMS01009167">
    <property type="protein sequence ID" value="MBY78370.1"/>
    <property type="molecule type" value="Transcribed_RNA"/>
</dbReference>
<dbReference type="GO" id="GO:0070988">
    <property type="term" value="P:demethylation"/>
    <property type="evidence" value="ECO:0007669"/>
    <property type="project" value="InterPro"/>
</dbReference>
<sequence>MDRSQLCGCKGVRTCFVCEKEFNLTPTVDPTSLKKSSTASYCSYCNLLWSGWDANEYKNHPNHTGISYKLDGILVENEFITEEEETILIKNLDSIPWDVSQSGRRKQVCLIFLILALVIFILSTKTWSFRHLYISLENAY</sequence>
<dbReference type="OrthoDB" id="422555at2759"/>
<proteinExistence type="predicted"/>
<dbReference type="PANTHER" id="PTHR12463:SF0">
    <property type="entry name" value="ALPHA-KETOGLUTARATE-DEPENDENT DIOXYGENASE ALKB HOMOLOG 4"/>
    <property type="match status" value="1"/>
</dbReference>
<keyword evidence="2" id="KW-0560">Oxidoreductase</keyword>
<keyword evidence="1" id="KW-0472">Membrane</keyword>
<evidence type="ECO:0000256" key="1">
    <source>
        <dbReference type="SAM" id="Phobius"/>
    </source>
</evidence>
<reference evidence="2" key="1">
    <citation type="submission" date="2018-04" db="EMBL/GenBank/DDBJ databases">
        <title>Transcriptome assembly of Sipha flava.</title>
        <authorList>
            <person name="Scully E.D."/>
            <person name="Geib S.M."/>
            <person name="Palmer N.A."/>
            <person name="Koch K."/>
            <person name="Bradshaw J."/>
            <person name="Heng-Moss T."/>
            <person name="Sarath G."/>
        </authorList>
    </citation>
    <scope>NUCLEOTIDE SEQUENCE</scope>
</reference>
<dbReference type="PANTHER" id="PTHR12463">
    <property type="entry name" value="OXYGENASE-RELATED"/>
    <property type="match status" value="1"/>
</dbReference>
<accession>A0A2S2QLH1</accession>
<name>A0A2S2QLH1_9HEMI</name>
<keyword evidence="2" id="KW-0223">Dioxygenase</keyword>
<protein>
    <submittedName>
        <fullName evidence="2">Putative alpha-ketoglutarate-dependent dioxygenase ABH4</fullName>
    </submittedName>
</protein>
<organism evidence="2">
    <name type="scientific">Sipha flava</name>
    <name type="common">yellow sugarcane aphid</name>
    <dbReference type="NCBI Taxonomy" id="143950"/>
    <lineage>
        <taxon>Eukaryota</taxon>
        <taxon>Metazoa</taxon>
        <taxon>Ecdysozoa</taxon>
        <taxon>Arthropoda</taxon>
        <taxon>Hexapoda</taxon>
        <taxon>Insecta</taxon>
        <taxon>Pterygota</taxon>
        <taxon>Neoptera</taxon>
        <taxon>Paraneoptera</taxon>
        <taxon>Hemiptera</taxon>
        <taxon>Sternorrhyncha</taxon>
        <taxon>Aphidomorpha</taxon>
        <taxon>Aphidoidea</taxon>
        <taxon>Aphididae</taxon>
        <taxon>Sipha</taxon>
    </lineage>
</organism>
<dbReference type="InterPro" id="IPR032857">
    <property type="entry name" value="ALKBH4"/>
</dbReference>
<keyword evidence="1" id="KW-1133">Transmembrane helix</keyword>
<dbReference type="AlphaFoldDB" id="A0A2S2QLH1"/>
<feature type="transmembrane region" description="Helical" evidence="1">
    <location>
        <begin position="108"/>
        <end position="127"/>
    </location>
</feature>
<keyword evidence="1" id="KW-0812">Transmembrane</keyword>